<keyword evidence="2" id="KW-1185">Reference proteome</keyword>
<dbReference type="Proteomes" id="UP000054928">
    <property type="component" value="Unassembled WGS sequence"/>
</dbReference>
<proteinExistence type="predicted"/>
<sequence>MSSAGALKILRDGEQHQQQLYHDGFFLINFLKWGRPTDVPVKRLCAGLKFKAGATAEGWKNFGKLIFYKET</sequence>
<dbReference type="GeneID" id="36407623"/>
<evidence type="ECO:0000313" key="2">
    <source>
        <dbReference type="Proteomes" id="UP000054928"/>
    </source>
</evidence>
<accession>A0A0P1AND1</accession>
<evidence type="ECO:0000313" key="1">
    <source>
        <dbReference type="EMBL" id="CEG42280.1"/>
    </source>
</evidence>
<organism evidence="1 2">
    <name type="scientific">Plasmopara halstedii</name>
    <name type="common">Downy mildew of sunflower</name>
    <dbReference type="NCBI Taxonomy" id="4781"/>
    <lineage>
        <taxon>Eukaryota</taxon>
        <taxon>Sar</taxon>
        <taxon>Stramenopiles</taxon>
        <taxon>Oomycota</taxon>
        <taxon>Peronosporomycetes</taxon>
        <taxon>Peronosporales</taxon>
        <taxon>Peronosporaceae</taxon>
        <taxon>Plasmopara</taxon>
    </lineage>
</organism>
<dbReference type="AlphaFoldDB" id="A0A0P1AND1"/>
<dbReference type="EMBL" id="CCYD01000610">
    <property type="protein sequence ID" value="CEG42280.1"/>
    <property type="molecule type" value="Genomic_DNA"/>
</dbReference>
<dbReference type="RefSeq" id="XP_024578649.1">
    <property type="nucleotide sequence ID" value="XM_024728143.1"/>
</dbReference>
<name>A0A0P1AND1_PLAHL</name>
<reference evidence="2" key="1">
    <citation type="submission" date="2014-09" db="EMBL/GenBank/DDBJ databases">
        <authorList>
            <person name="Sharma Rahul"/>
            <person name="Thines Marco"/>
        </authorList>
    </citation>
    <scope>NUCLEOTIDE SEQUENCE [LARGE SCALE GENOMIC DNA]</scope>
</reference>
<protein>
    <submittedName>
        <fullName evidence="1">Uncharacterized protein</fullName>
    </submittedName>
</protein>